<dbReference type="InterPro" id="IPR017703">
    <property type="entry name" value="YgfZ/GCV_T_CS"/>
</dbReference>
<dbReference type="PANTHER" id="PTHR22602:SF0">
    <property type="entry name" value="TRANSFERASE CAF17, MITOCHONDRIAL-RELATED"/>
    <property type="match status" value="1"/>
</dbReference>
<dbReference type="InterPro" id="IPR027266">
    <property type="entry name" value="TrmE/GcvT-like"/>
</dbReference>
<evidence type="ECO:0000256" key="1">
    <source>
        <dbReference type="ARBA" id="ARBA00022946"/>
    </source>
</evidence>
<dbReference type="EMBL" id="DF970255">
    <property type="protein sequence ID" value="GAP67315.1"/>
    <property type="molecule type" value="Genomic_DNA"/>
</dbReference>
<evidence type="ECO:0000313" key="2">
    <source>
        <dbReference type="EMBL" id="GAN44247.1"/>
    </source>
</evidence>
<protein>
    <submittedName>
        <fullName evidence="2 3">Folate-binding protein</fullName>
    </submittedName>
</protein>
<dbReference type="STRING" id="1475481.GCA_000953855_02687"/>
<dbReference type="EMBL" id="DF952378">
    <property type="protein sequence ID" value="GAN44247.1"/>
    <property type="molecule type" value="Genomic_DNA"/>
</dbReference>
<reference evidence="3" key="2">
    <citation type="submission" date="2015-08" db="EMBL/GenBank/DDBJ databases">
        <title>Complete DNA Sequence of Pseudomonas syringae pv. actinidiae, the Causal Agent of Kiwifruit Canker Disease.</title>
        <authorList>
            <person name="Rikkerink E.H.A."/>
            <person name="Fineran P.C."/>
        </authorList>
    </citation>
    <scope>NUCLEOTIDE SEQUENCE</scope>
    <source>
        <strain evidence="3">SkMP5</strain>
    </source>
</reference>
<organism evidence="3">
    <name type="scientific">Mizugakiibacter sediminis</name>
    <dbReference type="NCBI Taxonomy" id="1475481"/>
    <lineage>
        <taxon>Bacteria</taxon>
        <taxon>Pseudomonadati</taxon>
        <taxon>Pseudomonadota</taxon>
        <taxon>Gammaproteobacteria</taxon>
        <taxon>Lysobacterales</taxon>
        <taxon>Rhodanobacteraceae</taxon>
        <taxon>Mizugakiibacter</taxon>
    </lineage>
</organism>
<proteinExistence type="predicted"/>
<dbReference type="AlphaFoldDB" id="A0A0K8QR10"/>
<reference evidence="2" key="1">
    <citation type="submission" date="2015-03" db="EMBL/GenBank/DDBJ databases">
        <title>Draft genome sequence of Mizugakiibacter sediminis skMP5.</title>
        <authorList>
            <person name="Watanabe T."/>
            <person name="Kojima H."/>
            <person name="Fukui M."/>
        </authorList>
    </citation>
    <scope>NUCLEOTIDE SEQUENCE</scope>
    <source>
        <strain evidence="2">SkMP5</strain>
    </source>
</reference>
<name>A0A0K8QR10_9GAMM</name>
<dbReference type="GO" id="GO:0016226">
    <property type="term" value="P:iron-sulfur cluster assembly"/>
    <property type="evidence" value="ECO:0007669"/>
    <property type="project" value="TreeGrafter"/>
</dbReference>
<dbReference type="Proteomes" id="UP000253740">
    <property type="component" value="Unassembled WGS sequence"/>
</dbReference>
<dbReference type="OrthoDB" id="9796287at2"/>
<sequence>MSTDTVSAAGLGRAELLLIEGSDALAFAHAQFSSDLHALDAGRWQWSAWLDAQGRVRALMQLGRIDATRCVALLRGGEAATLVEALRRYVFRSKVALTPLSARHLAAGPAIDMHALRVDGENFEFGLGARSLRATPTAHAENAAHADAFRLADVRAGWPWLPPAALDVYVPQALGLDRLGAIAWDKGCYPGQEIVARLRYRGGLKRHLWRIGSTAAIAAGAALTCDGEPCGLALNAATTGGGAEALAVLHRELPAGSALQAGGSTAALLQCLTA</sequence>
<evidence type="ECO:0000313" key="4">
    <source>
        <dbReference type="Proteomes" id="UP000253740"/>
    </source>
</evidence>
<keyword evidence="1" id="KW-0809">Transit peptide</keyword>
<keyword evidence="4" id="KW-1185">Reference proteome</keyword>
<dbReference type="Gene3D" id="3.30.1360.120">
    <property type="entry name" value="Probable tRNA modification gtpase trme, domain 1"/>
    <property type="match status" value="2"/>
</dbReference>
<dbReference type="SUPFAM" id="SSF103025">
    <property type="entry name" value="Folate-binding domain"/>
    <property type="match status" value="1"/>
</dbReference>
<gene>
    <name evidence="2" type="ORF">MBSD_0771</name>
    <name evidence="3" type="ORF">MBSD_n2636</name>
</gene>
<accession>A0A0K8QR10</accession>
<dbReference type="RefSeq" id="WP_062537863.1">
    <property type="nucleotide sequence ID" value="NZ_DF970255.1"/>
</dbReference>
<dbReference type="NCBIfam" id="TIGR03317">
    <property type="entry name" value="ygfZ_signature"/>
    <property type="match status" value="1"/>
</dbReference>
<dbReference type="PANTHER" id="PTHR22602">
    <property type="entry name" value="TRANSFERASE CAF17, MITOCHONDRIAL-RELATED"/>
    <property type="match status" value="1"/>
</dbReference>
<evidence type="ECO:0000313" key="3">
    <source>
        <dbReference type="EMBL" id="GAP67315.1"/>
    </source>
</evidence>
<dbReference type="InterPro" id="IPR045179">
    <property type="entry name" value="YgfZ/GcvT"/>
</dbReference>
<dbReference type="HOGENOM" id="CLU_007884_6_2_6"/>